<dbReference type="InterPro" id="IPR053737">
    <property type="entry name" value="Type_II_TA_Toxin"/>
</dbReference>
<dbReference type="NCBIfam" id="TIGR01550">
    <property type="entry name" value="DOC_P1"/>
    <property type="match status" value="1"/>
</dbReference>
<feature type="domain" description="Fido" evidence="1">
    <location>
        <begin position="5"/>
        <end position="121"/>
    </location>
</feature>
<dbReference type="OrthoDB" id="9802752at2"/>
<evidence type="ECO:0000313" key="2">
    <source>
        <dbReference type="EMBL" id="RFA07672.1"/>
    </source>
</evidence>
<protein>
    <recommendedName>
        <fullName evidence="1">Fido domain-containing protein</fullName>
    </recommendedName>
</protein>
<dbReference type="InterPro" id="IPR006440">
    <property type="entry name" value="Doc"/>
</dbReference>
<accession>A0A3E0VCQ6</accession>
<dbReference type="Gene3D" id="1.20.120.1870">
    <property type="entry name" value="Fic/DOC protein, Fido domain"/>
    <property type="match status" value="1"/>
</dbReference>
<dbReference type="InterPro" id="IPR036597">
    <property type="entry name" value="Fido-like_dom_sf"/>
</dbReference>
<evidence type="ECO:0000313" key="3">
    <source>
        <dbReference type="Proteomes" id="UP000256709"/>
    </source>
</evidence>
<dbReference type="SUPFAM" id="SSF140931">
    <property type="entry name" value="Fic-like"/>
    <property type="match status" value="1"/>
</dbReference>
<reference evidence="2 3" key="1">
    <citation type="submission" date="2017-04" db="EMBL/GenBank/DDBJ databases">
        <title>Comparative genome analysis of Subtercola boreus.</title>
        <authorList>
            <person name="Cho Y.-J."/>
            <person name="Cho A."/>
            <person name="Kim O.-S."/>
            <person name="Lee J.-I."/>
        </authorList>
    </citation>
    <scope>NUCLEOTIDE SEQUENCE [LARGE SCALE GENOMIC DNA]</scope>
    <source>
        <strain evidence="2 3">P27444</strain>
    </source>
</reference>
<comment type="caution">
    <text evidence="2">The sequence shown here is derived from an EMBL/GenBank/DDBJ whole genome shotgun (WGS) entry which is preliminary data.</text>
</comment>
<dbReference type="RefSeq" id="WP_116284209.1">
    <property type="nucleotide sequence ID" value="NZ_NBXA01000026.1"/>
</dbReference>
<gene>
    <name evidence="2" type="ORF">B7R21_16015</name>
</gene>
<organism evidence="2 3">
    <name type="scientific">Subtercola boreus</name>
    <dbReference type="NCBI Taxonomy" id="120213"/>
    <lineage>
        <taxon>Bacteria</taxon>
        <taxon>Bacillati</taxon>
        <taxon>Actinomycetota</taxon>
        <taxon>Actinomycetes</taxon>
        <taxon>Micrococcales</taxon>
        <taxon>Microbacteriaceae</taxon>
        <taxon>Subtercola</taxon>
    </lineage>
</organism>
<dbReference type="InterPro" id="IPR003812">
    <property type="entry name" value="Fido"/>
</dbReference>
<sequence length="122" mass="13520">MTQFLTVDEVIDIHDELSGAPLIDRSKLEGGVMRAQATYEGAYLHPSIHIQASVLCHSICQAHEFLDGNKRTAWVSMVTFLSINGIEIADLSSESVAQYMEEVAEHIHTEFETAEVLFALSL</sequence>
<dbReference type="Pfam" id="PF02661">
    <property type="entry name" value="Fic"/>
    <property type="match status" value="1"/>
</dbReference>
<dbReference type="GO" id="GO:0016301">
    <property type="term" value="F:kinase activity"/>
    <property type="evidence" value="ECO:0007669"/>
    <property type="project" value="InterPro"/>
</dbReference>
<dbReference type="AlphaFoldDB" id="A0A3E0VCQ6"/>
<dbReference type="PROSITE" id="PS51459">
    <property type="entry name" value="FIDO"/>
    <property type="match status" value="1"/>
</dbReference>
<dbReference type="PANTHER" id="PTHR39426:SF1">
    <property type="entry name" value="HOMOLOGY TO DEATH-ON-CURING PROTEIN OF PHAGE P1"/>
    <property type="match status" value="1"/>
</dbReference>
<dbReference type="PANTHER" id="PTHR39426">
    <property type="entry name" value="HOMOLOGY TO DEATH-ON-CURING PROTEIN OF PHAGE P1"/>
    <property type="match status" value="1"/>
</dbReference>
<proteinExistence type="predicted"/>
<dbReference type="EMBL" id="NBXA01000026">
    <property type="protein sequence ID" value="RFA07672.1"/>
    <property type="molecule type" value="Genomic_DNA"/>
</dbReference>
<evidence type="ECO:0000259" key="1">
    <source>
        <dbReference type="PROSITE" id="PS51459"/>
    </source>
</evidence>
<name>A0A3E0VCQ6_9MICO</name>
<dbReference type="Proteomes" id="UP000256709">
    <property type="component" value="Unassembled WGS sequence"/>
</dbReference>